<dbReference type="Gene3D" id="2.60.120.330">
    <property type="entry name" value="B-lactam Antibiotic, Isopenicillin N Synthase, Chain"/>
    <property type="match status" value="1"/>
</dbReference>
<dbReference type="AlphaFoldDB" id="A0AAE0Q4L0"/>
<feature type="non-terminal residue" evidence="1">
    <location>
        <position position="1"/>
    </location>
</feature>
<reference evidence="1" key="1">
    <citation type="submission" date="2023-06" db="EMBL/GenBank/DDBJ databases">
        <title>Male Hemibagrus guttatus genome.</title>
        <authorList>
            <person name="Bian C."/>
        </authorList>
    </citation>
    <scope>NUCLEOTIDE SEQUENCE</scope>
    <source>
        <strain evidence="1">Male_cb2023</strain>
        <tissue evidence="1">Muscle</tissue>
    </source>
</reference>
<name>A0AAE0Q4L0_9TELE</name>
<dbReference type="SUPFAM" id="SSF51197">
    <property type="entry name" value="Clavaminate synthase-like"/>
    <property type="match status" value="1"/>
</dbReference>
<evidence type="ECO:0000313" key="2">
    <source>
        <dbReference type="Proteomes" id="UP001274896"/>
    </source>
</evidence>
<protein>
    <submittedName>
        <fullName evidence="1">Uncharacterized protein</fullName>
    </submittedName>
</protein>
<evidence type="ECO:0000313" key="1">
    <source>
        <dbReference type="EMBL" id="KAK3513484.1"/>
    </source>
</evidence>
<dbReference type="InterPro" id="IPR027443">
    <property type="entry name" value="IPNS-like_sf"/>
</dbReference>
<dbReference type="EMBL" id="JAUCMX010000022">
    <property type="protein sequence ID" value="KAK3513484.1"/>
    <property type="molecule type" value="Genomic_DNA"/>
</dbReference>
<dbReference type="Proteomes" id="UP001274896">
    <property type="component" value="Unassembled WGS sequence"/>
</dbReference>
<accession>A0AAE0Q4L0</accession>
<keyword evidence="2" id="KW-1185">Reference proteome</keyword>
<sequence length="138" mass="15607">GLCHGHFKEFLPASCRTEEIKDNGDHGWVSSETESLNPQHPGDLKEAFNTVSLQPDMKWPSDGLDGFREIKVDFFLCRKELSLRVLRVMALSLGLDSEVFLKAHCHIGSKLNTHTHFCVALCLENSDRPMLHVIVHLE</sequence>
<organism evidence="1 2">
    <name type="scientific">Hemibagrus guttatus</name>
    <dbReference type="NCBI Taxonomy" id="175788"/>
    <lineage>
        <taxon>Eukaryota</taxon>
        <taxon>Metazoa</taxon>
        <taxon>Chordata</taxon>
        <taxon>Craniata</taxon>
        <taxon>Vertebrata</taxon>
        <taxon>Euteleostomi</taxon>
        <taxon>Actinopterygii</taxon>
        <taxon>Neopterygii</taxon>
        <taxon>Teleostei</taxon>
        <taxon>Ostariophysi</taxon>
        <taxon>Siluriformes</taxon>
        <taxon>Bagridae</taxon>
        <taxon>Hemibagrus</taxon>
    </lineage>
</organism>
<comment type="caution">
    <text evidence="1">The sequence shown here is derived from an EMBL/GenBank/DDBJ whole genome shotgun (WGS) entry which is preliminary data.</text>
</comment>
<gene>
    <name evidence="1" type="ORF">QTP70_015508</name>
</gene>
<proteinExistence type="predicted"/>